<feature type="compositionally biased region" description="Low complexity" evidence="1">
    <location>
        <begin position="190"/>
        <end position="206"/>
    </location>
</feature>
<dbReference type="RefSeq" id="WP_244056227.1">
    <property type="nucleotide sequence ID" value="NZ_BQXH01000017.1"/>
</dbReference>
<name>A0ABQ5JJ08_9LACO</name>
<protein>
    <recommendedName>
        <fullName evidence="4">DUF4352 domain-containing protein</fullName>
    </recommendedName>
</protein>
<dbReference type="Proteomes" id="UP001055149">
    <property type="component" value="Unassembled WGS sequence"/>
</dbReference>
<gene>
    <name evidence="2" type="ORF">LPAF129_17330</name>
</gene>
<proteinExistence type="predicted"/>
<evidence type="ECO:0000313" key="3">
    <source>
        <dbReference type="Proteomes" id="UP001055149"/>
    </source>
</evidence>
<comment type="caution">
    <text evidence="2">The sequence shown here is derived from an EMBL/GenBank/DDBJ whole genome shotgun (WGS) entry which is preliminary data.</text>
</comment>
<feature type="region of interest" description="Disordered" evidence="1">
    <location>
        <begin position="182"/>
        <end position="213"/>
    </location>
</feature>
<sequence length="330" mass="36460">MVKLTKKLLTVLMPVVFLLIGGCSQRNKEESNQASSAEQTVYYQDLSTADQKKVEFTFSADKDEGKSSADSTIYGISADIKNTTNKTVQFNQAKFFYLDDSNKHVSQLDGTVEVKPNASVHIDQVFTGISDQEIDGNGAIVYLNSEHQLAYTKFIGNDLRASSTNLQDQKLVDQFEKARANGFGEKDSDSSSSSSSATKAPSSHHSNGTGHGFGSHTNFVGDYEFYNYDSDRLQSSLRIYSDGTIIQYNNDDTTFSGVATIYQYNANNILSYDVTSDTNDTKSISSNVRIDVKWSSGDTETYYGYTSYDGDQVLTDGVSYHGLVNEVWIK</sequence>
<accession>A0ABQ5JJ08</accession>
<evidence type="ECO:0008006" key="4">
    <source>
        <dbReference type="Google" id="ProtNLM"/>
    </source>
</evidence>
<organism evidence="2 3">
    <name type="scientific">Ligilactobacillus pabuli</name>
    <dbReference type="NCBI Taxonomy" id="2886039"/>
    <lineage>
        <taxon>Bacteria</taxon>
        <taxon>Bacillati</taxon>
        <taxon>Bacillota</taxon>
        <taxon>Bacilli</taxon>
        <taxon>Lactobacillales</taxon>
        <taxon>Lactobacillaceae</taxon>
        <taxon>Ligilactobacillus</taxon>
    </lineage>
</organism>
<evidence type="ECO:0000256" key="1">
    <source>
        <dbReference type="SAM" id="MobiDB-lite"/>
    </source>
</evidence>
<dbReference type="PROSITE" id="PS51257">
    <property type="entry name" value="PROKAR_LIPOPROTEIN"/>
    <property type="match status" value="1"/>
</dbReference>
<keyword evidence="3" id="KW-1185">Reference proteome</keyword>
<reference evidence="2" key="1">
    <citation type="journal article" date="2022" name="Int. J. Syst. Evol. Microbiol.">
        <title>A novel species of lactic acid bacteria, Ligilactobacillus pabuli sp. nov., isolated from alfalfa silage.</title>
        <authorList>
            <person name="Tohno M."/>
            <person name="Tanizawa Y."/>
            <person name="Sawada H."/>
            <person name="Sakamoto M."/>
            <person name="Ohkuma M."/>
            <person name="Kobayashi H."/>
        </authorList>
    </citation>
    <scope>NUCLEOTIDE SEQUENCE</scope>
    <source>
        <strain evidence="2">AF129</strain>
    </source>
</reference>
<dbReference type="EMBL" id="BQXH01000017">
    <property type="protein sequence ID" value="GKS82047.1"/>
    <property type="molecule type" value="Genomic_DNA"/>
</dbReference>
<evidence type="ECO:0000313" key="2">
    <source>
        <dbReference type="EMBL" id="GKS82047.1"/>
    </source>
</evidence>